<reference evidence="1 2" key="1">
    <citation type="journal article" date="2019" name="Commun. Biol.">
        <title>The bagworm genome reveals a unique fibroin gene that provides high tensile strength.</title>
        <authorList>
            <person name="Kono N."/>
            <person name="Nakamura H."/>
            <person name="Ohtoshi R."/>
            <person name="Tomita M."/>
            <person name="Numata K."/>
            <person name="Arakawa K."/>
        </authorList>
    </citation>
    <scope>NUCLEOTIDE SEQUENCE [LARGE SCALE GENOMIC DNA]</scope>
</reference>
<sequence>MTGADDALRYTSTIAMFLERSVPQGYTLSAPVIYRPTRPHARKSVHFVESINCLLCDHVPRATNHHLERMSQLSTHAGPHYLLRTSE</sequence>
<dbReference type="Proteomes" id="UP000299102">
    <property type="component" value="Unassembled WGS sequence"/>
</dbReference>
<organism evidence="1 2">
    <name type="scientific">Eumeta variegata</name>
    <name type="common">Bagworm moth</name>
    <name type="synonym">Eumeta japonica</name>
    <dbReference type="NCBI Taxonomy" id="151549"/>
    <lineage>
        <taxon>Eukaryota</taxon>
        <taxon>Metazoa</taxon>
        <taxon>Ecdysozoa</taxon>
        <taxon>Arthropoda</taxon>
        <taxon>Hexapoda</taxon>
        <taxon>Insecta</taxon>
        <taxon>Pterygota</taxon>
        <taxon>Neoptera</taxon>
        <taxon>Endopterygota</taxon>
        <taxon>Lepidoptera</taxon>
        <taxon>Glossata</taxon>
        <taxon>Ditrysia</taxon>
        <taxon>Tineoidea</taxon>
        <taxon>Psychidae</taxon>
        <taxon>Oiketicinae</taxon>
        <taxon>Eumeta</taxon>
    </lineage>
</organism>
<dbReference type="AlphaFoldDB" id="A0A4C1WXZ1"/>
<evidence type="ECO:0000313" key="2">
    <source>
        <dbReference type="Proteomes" id="UP000299102"/>
    </source>
</evidence>
<accession>A0A4C1WXZ1</accession>
<dbReference type="EMBL" id="BGZK01000692">
    <property type="protein sequence ID" value="GBP56426.1"/>
    <property type="molecule type" value="Genomic_DNA"/>
</dbReference>
<protein>
    <submittedName>
        <fullName evidence="1">Uncharacterized protein</fullName>
    </submittedName>
</protein>
<gene>
    <name evidence="1" type="ORF">EVAR_90097_1</name>
</gene>
<proteinExistence type="predicted"/>
<evidence type="ECO:0000313" key="1">
    <source>
        <dbReference type="EMBL" id="GBP56426.1"/>
    </source>
</evidence>
<comment type="caution">
    <text evidence="1">The sequence shown here is derived from an EMBL/GenBank/DDBJ whole genome shotgun (WGS) entry which is preliminary data.</text>
</comment>
<keyword evidence="2" id="KW-1185">Reference proteome</keyword>
<name>A0A4C1WXZ1_EUMVA</name>